<feature type="transmembrane region" description="Helical" evidence="7">
    <location>
        <begin position="51"/>
        <end position="73"/>
    </location>
</feature>
<dbReference type="PATRIC" id="fig|1423801.4.peg.763"/>
<dbReference type="PANTHER" id="PTHR43124:SF10">
    <property type="entry name" value="PURINE EFFLUX PUMP PBUE"/>
    <property type="match status" value="1"/>
</dbReference>
<evidence type="ECO:0000259" key="8">
    <source>
        <dbReference type="PROSITE" id="PS50850"/>
    </source>
</evidence>
<feature type="domain" description="Major facilitator superfamily (MFS) profile" evidence="8">
    <location>
        <begin position="1"/>
        <end position="229"/>
    </location>
</feature>
<proteinExistence type="predicted"/>
<dbReference type="Gene3D" id="1.20.1250.20">
    <property type="entry name" value="MFS general substrate transporter like domains"/>
    <property type="match status" value="1"/>
</dbReference>
<keyword evidence="3" id="KW-1003">Cell membrane</keyword>
<keyword evidence="10" id="KW-1185">Reference proteome</keyword>
<dbReference type="PANTHER" id="PTHR43124">
    <property type="entry name" value="PURINE EFFLUX PUMP PBUE"/>
    <property type="match status" value="1"/>
</dbReference>
<keyword evidence="6 7" id="KW-0472">Membrane</keyword>
<feature type="transmembrane region" description="Helical" evidence="7">
    <location>
        <begin position="85"/>
        <end position="103"/>
    </location>
</feature>
<evidence type="ECO:0000256" key="5">
    <source>
        <dbReference type="ARBA" id="ARBA00022989"/>
    </source>
</evidence>
<evidence type="ECO:0000313" key="9">
    <source>
        <dbReference type="EMBL" id="KRL98936.1"/>
    </source>
</evidence>
<evidence type="ECO:0000256" key="7">
    <source>
        <dbReference type="SAM" id="Phobius"/>
    </source>
</evidence>
<evidence type="ECO:0000313" key="10">
    <source>
        <dbReference type="Proteomes" id="UP000051166"/>
    </source>
</evidence>
<feature type="transmembrane region" description="Helical" evidence="7">
    <location>
        <begin position="141"/>
        <end position="162"/>
    </location>
</feature>
<feature type="transmembrane region" description="Helical" evidence="7">
    <location>
        <begin position="115"/>
        <end position="135"/>
    </location>
</feature>
<dbReference type="InterPro" id="IPR050189">
    <property type="entry name" value="MFS_Efflux_Transporters"/>
</dbReference>
<protein>
    <recommendedName>
        <fullName evidence="8">Major facilitator superfamily (MFS) profile domain-containing protein</fullName>
    </recommendedName>
</protein>
<dbReference type="PROSITE" id="PS50850">
    <property type="entry name" value="MFS"/>
    <property type="match status" value="1"/>
</dbReference>
<dbReference type="InterPro" id="IPR011701">
    <property type="entry name" value="MFS"/>
</dbReference>
<evidence type="ECO:0000256" key="2">
    <source>
        <dbReference type="ARBA" id="ARBA00022448"/>
    </source>
</evidence>
<dbReference type="GO" id="GO:0022857">
    <property type="term" value="F:transmembrane transporter activity"/>
    <property type="evidence" value="ECO:0007669"/>
    <property type="project" value="InterPro"/>
</dbReference>
<accession>A0A0R1V6D7</accession>
<feature type="transmembrane region" description="Helical" evidence="7">
    <location>
        <begin position="6"/>
        <end position="30"/>
    </location>
</feature>
<dbReference type="SUPFAM" id="SSF103473">
    <property type="entry name" value="MFS general substrate transporter"/>
    <property type="match status" value="1"/>
</dbReference>
<comment type="subcellular location">
    <subcellularLocation>
        <location evidence="1">Cell membrane</location>
        <topology evidence="1">Multi-pass membrane protein</topology>
    </subcellularLocation>
</comment>
<dbReference type="Pfam" id="PF07690">
    <property type="entry name" value="MFS_1"/>
    <property type="match status" value="1"/>
</dbReference>
<dbReference type="AlphaFoldDB" id="A0A0R1V6D7"/>
<sequence length="234" mass="25704">MSSTFGWRSVFLIISLLSIIAVFIIIVFIPKVQNDQNTSIKEQLKLFKNPRVIMGLMITLFWLSGYALVYVYISPFLTKGLKLSANLVVLALFVFRIACLVGSKIGGYCADRYGVINTLLVSMVCDIVSLSFLTISINSAIYIFIFLFFWSATVWSVQPAQLANLASLIPSQTSMILGLNQSVSQMSMAIGSVLGGVIISFSPMTSLAWLGNIGVLGSIICVLFLKRKLVTDKF</sequence>
<feature type="transmembrane region" description="Helical" evidence="7">
    <location>
        <begin position="207"/>
        <end position="225"/>
    </location>
</feature>
<dbReference type="InterPro" id="IPR020846">
    <property type="entry name" value="MFS_dom"/>
</dbReference>
<dbReference type="GO" id="GO:0005886">
    <property type="term" value="C:plasma membrane"/>
    <property type="evidence" value="ECO:0007669"/>
    <property type="project" value="UniProtKB-SubCell"/>
</dbReference>
<gene>
    <name evidence="9" type="ORF">FD50_GL000753</name>
</gene>
<keyword evidence="2" id="KW-0813">Transport</keyword>
<evidence type="ECO:0000256" key="4">
    <source>
        <dbReference type="ARBA" id="ARBA00022692"/>
    </source>
</evidence>
<keyword evidence="5 7" id="KW-1133">Transmembrane helix</keyword>
<evidence type="ECO:0000256" key="3">
    <source>
        <dbReference type="ARBA" id="ARBA00022475"/>
    </source>
</evidence>
<dbReference type="Proteomes" id="UP000051166">
    <property type="component" value="Unassembled WGS sequence"/>
</dbReference>
<name>A0A0R1V6D7_9LACO</name>
<comment type="caution">
    <text evidence="9">The sequence shown here is derived from an EMBL/GenBank/DDBJ whole genome shotgun (WGS) entry which is preliminary data.</text>
</comment>
<dbReference type="EMBL" id="AZFQ01000036">
    <property type="protein sequence ID" value="KRL98936.1"/>
    <property type="molecule type" value="Genomic_DNA"/>
</dbReference>
<dbReference type="InterPro" id="IPR036259">
    <property type="entry name" value="MFS_trans_sf"/>
</dbReference>
<organism evidence="9 10">
    <name type="scientific">Liquorilactobacillus satsumensis DSM 16230 = JCM 12392</name>
    <dbReference type="NCBI Taxonomy" id="1423801"/>
    <lineage>
        <taxon>Bacteria</taxon>
        <taxon>Bacillati</taxon>
        <taxon>Bacillota</taxon>
        <taxon>Bacilli</taxon>
        <taxon>Lactobacillales</taxon>
        <taxon>Lactobacillaceae</taxon>
        <taxon>Liquorilactobacillus</taxon>
    </lineage>
</organism>
<evidence type="ECO:0000256" key="6">
    <source>
        <dbReference type="ARBA" id="ARBA00023136"/>
    </source>
</evidence>
<reference evidence="9 10" key="1">
    <citation type="journal article" date="2015" name="Genome Announc.">
        <title>Expanding the biotechnology potential of lactobacilli through comparative genomics of 213 strains and associated genera.</title>
        <authorList>
            <person name="Sun Z."/>
            <person name="Harris H.M."/>
            <person name="McCann A."/>
            <person name="Guo C."/>
            <person name="Argimon S."/>
            <person name="Zhang W."/>
            <person name="Yang X."/>
            <person name="Jeffery I.B."/>
            <person name="Cooney J.C."/>
            <person name="Kagawa T.F."/>
            <person name="Liu W."/>
            <person name="Song Y."/>
            <person name="Salvetti E."/>
            <person name="Wrobel A."/>
            <person name="Rasinkangas P."/>
            <person name="Parkhill J."/>
            <person name="Rea M.C."/>
            <person name="O'Sullivan O."/>
            <person name="Ritari J."/>
            <person name="Douillard F.P."/>
            <person name="Paul Ross R."/>
            <person name="Yang R."/>
            <person name="Briner A.E."/>
            <person name="Felis G.E."/>
            <person name="de Vos W.M."/>
            <person name="Barrangou R."/>
            <person name="Klaenhammer T.R."/>
            <person name="Caufield P.W."/>
            <person name="Cui Y."/>
            <person name="Zhang H."/>
            <person name="O'Toole P.W."/>
        </authorList>
    </citation>
    <scope>NUCLEOTIDE SEQUENCE [LARGE SCALE GENOMIC DNA]</scope>
    <source>
        <strain evidence="9 10">DSM 16230</strain>
    </source>
</reference>
<keyword evidence="4 7" id="KW-0812">Transmembrane</keyword>
<feature type="transmembrane region" description="Helical" evidence="7">
    <location>
        <begin position="183"/>
        <end position="201"/>
    </location>
</feature>
<evidence type="ECO:0000256" key="1">
    <source>
        <dbReference type="ARBA" id="ARBA00004651"/>
    </source>
</evidence>